<dbReference type="InterPro" id="IPR027417">
    <property type="entry name" value="P-loop_NTPase"/>
</dbReference>
<feature type="region of interest" description="Disordered" evidence="1">
    <location>
        <begin position="376"/>
        <end position="402"/>
    </location>
</feature>
<accession>A0A7S3VUV0</accession>
<dbReference type="EMBL" id="HBIR01000063">
    <property type="protein sequence ID" value="CAE0519846.1"/>
    <property type="molecule type" value="Transcribed_RNA"/>
</dbReference>
<dbReference type="Pfam" id="PF03567">
    <property type="entry name" value="Sulfotransfer_2"/>
    <property type="match status" value="1"/>
</dbReference>
<sequence>MRGGAHTRQGVCAVRSPLWPQFSSYGHVLPPFPSPAETLCRLEGQHVTARGTGGAMETAEQRATHAVVIFKTARSGSTWFHDVVSRLISATQLRTVNHWEPFCSPTCLVKSQQAFESGFEYLLSRCSYDFVFKCNPAPTTQRHREACLEIRNLANVSITAFNPRFSWSARWPRLATALLPRATSVIVNLRRTNLVALAYSKLHHSGCGAVGSDLAHGRFDLDMLLQCAWHYAVGDQEFSSHSALAAAAASGAELHLFLYEDVLADPQRMQRQIATSILGHEPAGFVVSAQSRLHKSPLCDYPDVHCTGGNHTVPVLTGLLSSRHPCLVRQWRAANTVAFTMPRSANGTIDLEGDCDPLPPMIERDGARALAELYRAPSPGSPLQAPPETGGPPRASSPCAYSNRSRAVGDGLRDRALLLERDRLLLCRIEKNGFMALTHVAHLLDPSLGLFKSAGQERRPRSCSATPSGEALQSRLRSTDWQSVVVYRDPAERFLSAYKSKCLLADSDGRTHCQHLFNLSDHQISLEAVARALPASGHLNPHWIPQSRFCGGSVGANWSSYTHAISNHNLTAGLLEVVDHVTARKAAAARDRARGQVRTWLESQATGTAHSTHAAAAMSELHERPEVMARLRNFYREDYALFGAHHIRFPYL</sequence>
<proteinExistence type="predicted"/>
<dbReference type="Gene3D" id="3.40.50.300">
    <property type="entry name" value="P-loop containing nucleotide triphosphate hydrolases"/>
    <property type="match status" value="1"/>
</dbReference>
<name>A0A7S3VUV0_EMIHU</name>
<reference evidence="2" key="1">
    <citation type="submission" date="2021-01" db="EMBL/GenBank/DDBJ databases">
        <authorList>
            <person name="Corre E."/>
            <person name="Pelletier E."/>
            <person name="Niang G."/>
            <person name="Scheremetjew M."/>
            <person name="Finn R."/>
            <person name="Kale V."/>
            <person name="Holt S."/>
            <person name="Cochrane G."/>
            <person name="Meng A."/>
            <person name="Brown T."/>
            <person name="Cohen L."/>
        </authorList>
    </citation>
    <scope>NUCLEOTIDE SEQUENCE</scope>
    <source>
        <strain evidence="2">379</strain>
    </source>
</reference>
<dbReference type="SUPFAM" id="SSF52540">
    <property type="entry name" value="P-loop containing nucleoside triphosphate hydrolases"/>
    <property type="match status" value="1"/>
</dbReference>
<protein>
    <recommendedName>
        <fullName evidence="3">Sulfotransferase domain-containing protein</fullName>
    </recommendedName>
</protein>
<evidence type="ECO:0000256" key="1">
    <source>
        <dbReference type="SAM" id="MobiDB-lite"/>
    </source>
</evidence>
<organism evidence="2">
    <name type="scientific">Emiliania huxleyi</name>
    <name type="common">Coccolithophore</name>
    <name type="synonym">Pontosphaera huxleyi</name>
    <dbReference type="NCBI Taxonomy" id="2903"/>
    <lineage>
        <taxon>Eukaryota</taxon>
        <taxon>Haptista</taxon>
        <taxon>Haptophyta</taxon>
        <taxon>Prymnesiophyceae</taxon>
        <taxon>Isochrysidales</taxon>
        <taxon>Noelaerhabdaceae</taxon>
        <taxon>Emiliania</taxon>
    </lineage>
</organism>
<dbReference type="InterPro" id="IPR005331">
    <property type="entry name" value="Sulfotransferase"/>
</dbReference>
<gene>
    <name evidence="2" type="ORF">EHUX00137_LOCUS23</name>
</gene>
<dbReference type="AlphaFoldDB" id="A0A7S3VUV0"/>
<evidence type="ECO:0008006" key="3">
    <source>
        <dbReference type="Google" id="ProtNLM"/>
    </source>
</evidence>
<dbReference type="GO" id="GO:0016020">
    <property type="term" value="C:membrane"/>
    <property type="evidence" value="ECO:0007669"/>
    <property type="project" value="InterPro"/>
</dbReference>
<dbReference type="GO" id="GO:0008146">
    <property type="term" value="F:sulfotransferase activity"/>
    <property type="evidence" value="ECO:0007669"/>
    <property type="project" value="InterPro"/>
</dbReference>
<evidence type="ECO:0000313" key="2">
    <source>
        <dbReference type="EMBL" id="CAE0519846.1"/>
    </source>
</evidence>